<evidence type="ECO:0000313" key="2">
    <source>
        <dbReference type="EMBL" id="QKX54423.1"/>
    </source>
</evidence>
<dbReference type="PANTHER" id="PTHR35204">
    <property type="entry name" value="YALI0A21131P"/>
    <property type="match status" value="1"/>
</dbReference>
<dbReference type="GeneID" id="55989020"/>
<gene>
    <name evidence="2" type="ORF">TRUGW13939_01509</name>
</gene>
<feature type="region of interest" description="Disordered" evidence="1">
    <location>
        <begin position="469"/>
        <end position="500"/>
    </location>
</feature>
<protein>
    <submittedName>
        <fullName evidence="2">Uncharacterized protein</fullName>
    </submittedName>
</protein>
<keyword evidence="3" id="KW-1185">Reference proteome</keyword>
<organism evidence="2 3">
    <name type="scientific">Talaromyces rugulosus</name>
    <name type="common">Penicillium rugulosum</name>
    <dbReference type="NCBI Taxonomy" id="121627"/>
    <lineage>
        <taxon>Eukaryota</taxon>
        <taxon>Fungi</taxon>
        <taxon>Dikarya</taxon>
        <taxon>Ascomycota</taxon>
        <taxon>Pezizomycotina</taxon>
        <taxon>Eurotiomycetes</taxon>
        <taxon>Eurotiomycetidae</taxon>
        <taxon>Eurotiales</taxon>
        <taxon>Trichocomaceae</taxon>
        <taxon>Talaromyces</taxon>
        <taxon>Talaromyces sect. Islandici</taxon>
    </lineage>
</organism>
<dbReference type="InterPro" id="IPR038921">
    <property type="entry name" value="YOR389W-like"/>
</dbReference>
<sequence>MDSVYLHFLDSAVSLYNSPEMRLLVLVLLIVSAASSSPLQNANHIFNAIHSSMRQWGSSWNHNGMSFFLATVPQHTVLYHGSHSIEPETGPNWLAFEPEHALWFANIWMKGPSDSAHAATTERHSGYSNQVILKPEEVPRGWLHTYEAARDLRLLYVDGISAGKSVMGTLDSQDRILFNDTIKDSHDDQERASTACNIFRNDWGSRIDGLLRMETGFEVILCDFDRNMHRINVLRGKPHPENGNFAKPAGGEMWRLYKVIAERFGGIGGGRVQLNYDHFVTAYNYPTLDLFKESAEIPRLKNLSLKLLEPMKRDLHRLVMDNDPGQISYNWQDITDLIITRYANDLRYFVSRKLDTKNALQLEIERVLLPFIDFDNRDFNAEINRCAAQFLTASQPAGTLASVAVKSVTTSICTTLRSALDLKEYNNIVASIQELIDYLAWTVWRECPQKCQSDEVCFIPIWPGGTVEDRENPQCKDRANNSSGPPYWDKRPLVETTNSH</sequence>
<accession>A0A7H8QML9</accession>
<dbReference type="PANTHER" id="PTHR35204:SF1">
    <property type="entry name" value="ENTEROTOXIN"/>
    <property type="match status" value="1"/>
</dbReference>
<evidence type="ECO:0000256" key="1">
    <source>
        <dbReference type="SAM" id="MobiDB-lite"/>
    </source>
</evidence>
<dbReference type="OrthoDB" id="10261782at2759"/>
<dbReference type="EMBL" id="CP055898">
    <property type="protein sequence ID" value="QKX54423.1"/>
    <property type="molecule type" value="Genomic_DNA"/>
</dbReference>
<evidence type="ECO:0000313" key="3">
    <source>
        <dbReference type="Proteomes" id="UP000509510"/>
    </source>
</evidence>
<name>A0A7H8QML9_TALRU</name>
<dbReference type="KEGG" id="trg:TRUGW13939_01509"/>
<feature type="compositionally biased region" description="Basic and acidic residues" evidence="1">
    <location>
        <begin position="469"/>
        <end position="479"/>
    </location>
</feature>
<proteinExistence type="predicted"/>
<reference evidence="3" key="1">
    <citation type="submission" date="2020-06" db="EMBL/GenBank/DDBJ databases">
        <title>A chromosome-scale genome assembly of Talaromyces rugulosus W13939.</title>
        <authorList>
            <person name="Wang B."/>
            <person name="Guo L."/>
            <person name="Ye K."/>
            <person name="Wang L."/>
        </authorList>
    </citation>
    <scope>NUCLEOTIDE SEQUENCE [LARGE SCALE GENOMIC DNA]</scope>
    <source>
        <strain evidence="3">W13939</strain>
    </source>
</reference>
<dbReference type="RefSeq" id="XP_035340602.1">
    <property type="nucleotide sequence ID" value="XM_035484709.1"/>
</dbReference>
<dbReference type="AlphaFoldDB" id="A0A7H8QML9"/>
<dbReference type="Proteomes" id="UP000509510">
    <property type="component" value="Chromosome I"/>
</dbReference>